<sequence>MTVTDDPPTAASPDPAAERPRRRGPWLVLAALTALSVTVPIGLDVAGVQLERSSDTSVALPPHALRTVEVDATSAAVTVRAAAGGGRVRLRKDLHWTLARPRVHTEWRGDTLRLKVACGDGPVTTFGLCDADVTLSVPPNVAVKGTTNSGSLAVRGMAGDVDLVDHSGSLELEGLSGPVRARVGSGSLQGVRLSSGSVEVATGSGSIDLAFSKPPGRVTARTGSGSLDLTVPAGSRYAITGHTGSGSPNIAQGIADYSSPDRLDLTAGSGSIDVHY</sequence>
<evidence type="ECO:0000313" key="4">
    <source>
        <dbReference type="EMBL" id="RFU42962.1"/>
    </source>
</evidence>
<dbReference type="Pfam" id="PF13349">
    <property type="entry name" value="DUF4097"/>
    <property type="match status" value="1"/>
</dbReference>
<dbReference type="OrthoDB" id="4190102at2"/>
<dbReference type="AlphaFoldDB" id="A0A372JSF7"/>
<keyword evidence="2" id="KW-0472">Membrane</keyword>
<feature type="transmembrane region" description="Helical" evidence="2">
    <location>
        <begin position="26"/>
        <end position="43"/>
    </location>
</feature>
<feature type="region of interest" description="Disordered" evidence="1">
    <location>
        <begin position="1"/>
        <end position="21"/>
    </location>
</feature>
<proteinExistence type="predicted"/>
<accession>A0A372JSF7</accession>
<evidence type="ECO:0000256" key="1">
    <source>
        <dbReference type="SAM" id="MobiDB-lite"/>
    </source>
</evidence>
<dbReference type="Proteomes" id="UP000261811">
    <property type="component" value="Unassembled WGS sequence"/>
</dbReference>
<dbReference type="InterPro" id="IPR025164">
    <property type="entry name" value="Toastrack_DUF4097"/>
</dbReference>
<keyword evidence="2" id="KW-0812">Transmembrane</keyword>
<organism evidence="4 5">
    <name type="scientific">Actinomadura logoneensis</name>
    <dbReference type="NCBI Taxonomy" id="2293572"/>
    <lineage>
        <taxon>Bacteria</taxon>
        <taxon>Bacillati</taxon>
        <taxon>Actinomycetota</taxon>
        <taxon>Actinomycetes</taxon>
        <taxon>Streptosporangiales</taxon>
        <taxon>Thermomonosporaceae</taxon>
        <taxon>Actinomadura</taxon>
    </lineage>
</organism>
<evidence type="ECO:0000313" key="5">
    <source>
        <dbReference type="Proteomes" id="UP000261811"/>
    </source>
</evidence>
<dbReference type="Gene3D" id="2.160.20.120">
    <property type="match status" value="1"/>
</dbReference>
<feature type="domain" description="DUF4097" evidence="3">
    <location>
        <begin position="56"/>
        <end position="251"/>
    </location>
</feature>
<name>A0A372JSF7_9ACTN</name>
<reference evidence="4 5" key="1">
    <citation type="submission" date="2018-08" db="EMBL/GenBank/DDBJ databases">
        <title>Actinomadura jelena sp. nov., a novel Actinomycete isolated from soil in Chad.</title>
        <authorList>
            <person name="Shi L."/>
        </authorList>
    </citation>
    <scope>NUCLEOTIDE SEQUENCE [LARGE SCALE GENOMIC DNA]</scope>
    <source>
        <strain evidence="4 5">NEAU-G17</strain>
    </source>
</reference>
<evidence type="ECO:0000259" key="3">
    <source>
        <dbReference type="Pfam" id="PF13349"/>
    </source>
</evidence>
<feature type="compositionally biased region" description="Low complexity" evidence="1">
    <location>
        <begin position="1"/>
        <end position="15"/>
    </location>
</feature>
<keyword evidence="5" id="KW-1185">Reference proteome</keyword>
<keyword evidence="2" id="KW-1133">Transmembrane helix</keyword>
<dbReference type="EMBL" id="QURH01000078">
    <property type="protein sequence ID" value="RFU42962.1"/>
    <property type="molecule type" value="Genomic_DNA"/>
</dbReference>
<protein>
    <recommendedName>
        <fullName evidence="3">DUF4097 domain-containing protein</fullName>
    </recommendedName>
</protein>
<comment type="caution">
    <text evidence="4">The sequence shown here is derived from an EMBL/GenBank/DDBJ whole genome shotgun (WGS) entry which is preliminary data.</text>
</comment>
<evidence type="ECO:0000256" key="2">
    <source>
        <dbReference type="SAM" id="Phobius"/>
    </source>
</evidence>
<dbReference type="RefSeq" id="WP_117356106.1">
    <property type="nucleotide sequence ID" value="NZ_QURH01000078.1"/>
</dbReference>
<gene>
    <name evidence="4" type="ORF">DZF91_03795</name>
</gene>